<dbReference type="PANTHER" id="PTHR43037:SF1">
    <property type="entry name" value="BLL1128 PROTEIN"/>
    <property type="match status" value="1"/>
</dbReference>
<dbReference type="InterPro" id="IPR013783">
    <property type="entry name" value="Ig-like_fold"/>
</dbReference>
<dbReference type="PANTHER" id="PTHR43037">
    <property type="entry name" value="UNNAMED PRODUCT-RELATED"/>
    <property type="match status" value="1"/>
</dbReference>
<dbReference type="EMBL" id="JAFEJA010000002">
    <property type="protein sequence ID" value="MBM9623127.1"/>
    <property type="molecule type" value="Genomic_DNA"/>
</dbReference>
<dbReference type="SUPFAM" id="SSF49265">
    <property type="entry name" value="Fibronectin type III"/>
    <property type="match status" value="1"/>
</dbReference>
<dbReference type="InterPro" id="IPR050955">
    <property type="entry name" value="Plant_Biomass_Hydrol_Est"/>
</dbReference>
<gene>
    <name evidence="6" type="ORF">JE024_31485</name>
</gene>
<keyword evidence="1" id="KW-0732">Signal</keyword>
<keyword evidence="3" id="KW-0326">Glycosidase</keyword>
<evidence type="ECO:0000256" key="4">
    <source>
        <dbReference type="ARBA" id="ARBA00023326"/>
    </source>
</evidence>
<organism evidence="6 7">
    <name type="scientific">Streptomyces zhihengii</name>
    <dbReference type="NCBI Taxonomy" id="1818004"/>
    <lineage>
        <taxon>Bacteria</taxon>
        <taxon>Bacillati</taxon>
        <taxon>Actinomycetota</taxon>
        <taxon>Actinomycetes</taxon>
        <taxon>Kitasatosporales</taxon>
        <taxon>Streptomycetaceae</taxon>
        <taxon>Streptomyces</taxon>
    </lineage>
</organism>
<name>A0ABS2V1V2_9ACTN</name>
<feature type="domain" description="Fibronectin type-III" evidence="5">
    <location>
        <begin position="351"/>
        <end position="433"/>
    </location>
</feature>
<dbReference type="SUPFAM" id="SSF53474">
    <property type="entry name" value="alpha/beta-Hydrolases"/>
    <property type="match status" value="2"/>
</dbReference>
<evidence type="ECO:0000256" key="2">
    <source>
        <dbReference type="ARBA" id="ARBA00022801"/>
    </source>
</evidence>
<dbReference type="InterPro" id="IPR010126">
    <property type="entry name" value="Esterase_phb"/>
</dbReference>
<dbReference type="InterPro" id="IPR036116">
    <property type="entry name" value="FN3_sf"/>
</dbReference>
<dbReference type="Pfam" id="PF10503">
    <property type="entry name" value="Esterase_PHB"/>
    <property type="match status" value="1"/>
</dbReference>
<dbReference type="InterPro" id="IPR003961">
    <property type="entry name" value="FN3_dom"/>
</dbReference>
<protein>
    <submittedName>
        <fullName evidence="6">PHB depolymerase family esterase</fullName>
    </submittedName>
</protein>
<evidence type="ECO:0000259" key="5">
    <source>
        <dbReference type="PROSITE" id="PS50853"/>
    </source>
</evidence>
<keyword evidence="4" id="KW-0624">Polysaccharide degradation</keyword>
<comment type="caution">
    <text evidence="6">The sequence shown here is derived from an EMBL/GenBank/DDBJ whole genome shotgun (WGS) entry which is preliminary data.</text>
</comment>
<evidence type="ECO:0000313" key="7">
    <source>
        <dbReference type="Proteomes" id="UP000664109"/>
    </source>
</evidence>
<dbReference type="RefSeq" id="WP_205377297.1">
    <property type="nucleotide sequence ID" value="NZ_JAFEJA010000002.1"/>
</dbReference>
<dbReference type="NCBIfam" id="TIGR01840">
    <property type="entry name" value="esterase_phb"/>
    <property type="match status" value="1"/>
</dbReference>
<proteinExistence type="predicted"/>
<keyword evidence="4" id="KW-0119">Carbohydrate metabolism</keyword>
<keyword evidence="2" id="KW-0378">Hydrolase</keyword>
<evidence type="ECO:0000256" key="3">
    <source>
        <dbReference type="ARBA" id="ARBA00023295"/>
    </source>
</evidence>
<evidence type="ECO:0000256" key="1">
    <source>
        <dbReference type="ARBA" id="ARBA00022729"/>
    </source>
</evidence>
<dbReference type="Gene3D" id="3.40.50.1820">
    <property type="entry name" value="alpha/beta hydrolase"/>
    <property type="match status" value="1"/>
</dbReference>
<evidence type="ECO:0000313" key="6">
    <source>
        <dbReference type="EMBL" id="MBM9623127.1"/>
    </source>
</evidence>
<dbReference type="SMART" id="SM00060">
    <property type="entry name" value="FN3"/>
    <property type="match status" value="1"/>
</dbReference>
<keyword evidence="7" id="KW-1185">Reference proteome</keyword>
<sequence>MSVHEYRRESARPARRTVSRLLAVLAVLLGGLWFTPVAPAQAAVTLERVTAFGANPGALQMYVYRPASLAPSPAVVVALHGCTQSAQVYADNSGLTAFADRHGFLVVFAGTTSSNNLNSCFNWFQTTDNRRGQGEAASVRQMVAHAESAWGADPSRTFVTGLSAGGAMTSVMLAAYPDVFEAGAVVAGIPHDCTADSGPYLCMNPGTDRTPAVWAQRVRDAYPSYGGPWPRVAVWHGDNDTTVAPLNAAELRDQWTAVHGTDQTPDRSDTIGTNGTRREQYTDAGGRVVVEVDRVPSIGHGTPVDPGTGPDQCGSTGTAHFIDSICSSRWISEFFGLTGGGTGPGPGTLPAPGGLSAQAASDTSIVLRWNAVGGAAGYAVHRGGSRVAVVSGTTWTDTSPAPGSTHTYTVAARDAAGTEGARSAPVTATTTGSGAVCWTAHNYAHVQAGRATTTGGLVYAKGSGQAMGLYNTFVTHTLKESPVGHYTVADGACP</sequence>
<dbReference type="PROSITE" id="PS50853">
    <property type="entry name" value="FN3"/>
    <property type="match status" value="1"/>
</dbReference>
<dbReference type="InterPro" id="IPR029058">
    <property type="entry name" value="AB_hydrolase_fold"/>
</dbReference>
<dbReference type="Proteomes" id="UP000664109">
    <property type="component" value="Unassembled WGS sequence"/>
</dbReference>
<dbReference type="CDD" id="cd00063">
    <property type="entry name" value="FN3"/>
    <property type="match status" value="1"/>
</dbReference>
<accession>A0ABS2V1V2</accession>
<dbReference type="Gene3D" id="2.60.40.10">
    <property type="entry name" value="Immunoglobulins"/>
    <property type="match status" value="1"/>
</dbReference>
<reference evidence="6 7" key="1">
    <citation type="journal article" date="2016" name="Arch. Microbiol.">
        <title>Streptomyces zhihengii sp. nov., isolated from rhizospheric soil of Psammosilene tunicoides.</title>
        <authorList>
            <person name="Huang M.J."/>
            <person name="Fei J.J."/>
            <person name="Salam N."/>
            <person name="Kim C.J."/>
            <person name="Hozzein W.N."/>
            <person name="Xiao M."/>
            <person name="Huang H.Q."/>
            <person name="Li W.J."/>
        </authorList>
    </citation>
    <scope>NUCLEOTIDE SEQUENCE [LARGE SCALE GENOMIC DNA]</scope>
    <source>
        <strain evidence="6 7">YIM T102</strain>
    </source>
</reference>